<dbReference type="PANTHER" id="PTHR47262">
    <property type="entry name" value="OS02G0132600 PROTEIN"/>
    <property type="match status" value="1"/>
</dbReference>
<sequence>MRAPTARKLCTLSSYFRSHLHNNPKNHVSSFKTSIPFETQHHFDSDLNLSTIKLHDPSPPEDMPELGEAATQLSSILYTPPVKKLVGEKVEDEEKEKNIVEIPLILDFAHGDASIKRKEVARERKQKWIFKDTGGERSDRLIKICARKLGATPTVDMFGRLGRETGLKEYDSLIRLCIKKAKETDDEYIAIDELGKTYHLLKLMRECGLQLEEQTYRPLLEYIIDMGLVQEFQLFYDVIQAGNPSSISRLGYYEMLLWIRVNNEEMIRDICEYITVEDSRNTTSLRENYLLALCESDRKTQILDVLKNIDMTKLTSAKCISNIFQSMGRLALESDADNLLLDLRACDYDADKISNFIACYVVNIPNLAVRNFS</sequence>
<evidence type="ECO:0000313" key="1">
    <source>
        <dbReference type="EMBL" id="KAI5387527.1"/>
    </source>
</evidence>
<dbReference type="PANTHER" id="PTHR47262:SF1">
    <property type="entry name" value="OS02G0132600 PROTEIN"/>
    <property type="match status" value="1"/>
</dbReference>
<comment type="caution">
    <text evidence="1">The sequence shown here is derived from an EMBL/GenBank/DDBJ whole genome shotgun (WGS) entry which is preliminary data.</text>
</comment>
<evidence type="ECO:0008006" key="3">
    <source>
        <dbReference type="Google" id="ProtNLM"/>
    </source>
</evidence>
<organism evidence="1 2">
    <name type="scientific">Pisum sativum</name>
    <name type="common">Garden pea</name>
    <name type="synonym">Lathyrus oleraceus</name>
    <dbReference type="NCBI Taxonomy" id="3888"/>
    <lineage>
        <taxon>Eukaryota</taxon>
        <taxon>Viridiplantae</taxon>
        <taxon>Streptophyta</taxon>
        <taxon>Embryophyta</taxon>
        <taxon>Tracheophyta</taxon>
        <taxon>Spermatophyta</taxon>
        <taxon>Magnoliopsida</taxon>
        <taxon>eudicotyledons</taxon>
        <taxon>Gunneridae</taxon>
        <taxon>Pentapetalae</taxon>
        <taxon>rosids</taxon>
        <taxon>fabids</taxon>
        <taxon>Fabales</taxon>
        <taxon>Fabaceae</taxon>
        <taxon>Papilionoideae</taxon>
        <taxon>50 kb inversion clade</taxon>
        <taxon>NPAAA clade</taxon>
        <taxon>Hologalegina</taxon>
        <taxon>IRL clade</taxon>
        <taxon>Fabeae</taxon>
        <taxon>Lathyrus</taxon>
    </lineage>
</organism>
<dbReference type="AlphaFoldDB" id="A0A9D4VQE9"/>
<protein>
    <recommendedName>
        <fullName evidence="3">Pentatricopeptide repeat-containing protein</fullName>
    </recommendedName>
</protein>
<name>A0A9D4VQE9_PEA</name>
<proteinExistence type="predicted"/>
<accession>A0A9D4VQE9</accession>
<gene>
    <name evidence="1" type="ORF">KIW84_073580</name>
</gene>
<reference evidence="1 2" key="1">
    <citation type="journal article" date="2022" name="Nat. Genet.">
        <title>Improved pea reference genome and pan-genome highlight genomic features and evolutionary characteristics.</title>
        <authorList>
            <person name="Yang T."/>
            <person name="Liu R."/>
            <person name="Luo Y."/>
            <person name="Hu S."/>
            <person name="Wang D."/>
            <person name="Wang C."/>
            <person name="Pandey M.K."/>
            <person name="Ge S."/>
            <person name="Xu Q."/>
            <person name="Li N."/>
            <person name="Li G."/>
            <person name="Huang Y."/>
            <person name="Saxena R.K."/>
            <person name="Ji Y."/>
            <person name="Li M."/>
            <person name="Yan X."/>
            <person name="He Y."/>
            <person name="Liu Y."/>
            <person name="Wang X."/>
            <person name="Xiang C."/>
            <person name="Varshney R.K."/>
            <person name="Ding H."/>
            <person name="Gao S."/>
            <person name="Zong X."/>
        </authorList>
    </citation>
    <scope>NUCLEOTIDE SEQUENCE [LARGE SCALE GENOMIC DNA]</scope>
    <source>
        <strain evidence="1 2">cv. Zhongwan 6</strain>
    </source>
</reference>
<keyword evidence="2" id="KW-1185">Reference proteome</keyword>
<dbReference type="Gramene" id="Psat07G0358000-T4">
    <property type="protein sequence ID" value="KAI5387527.1"/>
    <property type="gene ID" value="KIW84_073580"/>
</dbReference>
<evidence type="ECO:0000313" key="2">
    <source>
        <dbReference type="Proteomes" id="UP001058974"/>
    </source>
</evidence>
<dbReference type="Proteomes" id="UP001058974">
    <property type="component" value="Chromosome 7"/>
</dbReference>
<dbReference type="EMBL" id="JAMSHJ010000007">
    <property type="protein sequence ID" value="KAI5387527.1"/>
    <property type="molecule type" value="Genomic_DNA"/>
</dbReference>